<protein>
    <recommendedName>
        <fullName evidence="2">CAAX prenyl protease 2/Lysostaphin resistance protein A-like domain-containing protein</fullName>
    </recommendedName>
</protein>
<dbReference type="RefSeq" id="WP_149679102.1">
    <property type="nucleotide sequence ID" value="NZ_DAONMB010000010.1"/>
</dbReference>
<accession>A0A1M6HX66</accession>
<dbReference type="PANTHER" id="PTHR39430">
    <property type="entry name" value="MEMBRANE-ASSOCIATED PROTEASE-RELATED"/>
    <property type="match status" value="1"/>
</dbReference>
<feature type="transmembrane region" description="Helical" evidence="1">
    <location>
        <begin position="249"/>
        <end position="268"/>
    </location>
</feature>
<keyword evidence="1" id="KW-1133">Transmembrane helix</keyword>
<dbReference type="GO" id="GO:0080120">
    <property type="term" value="P:CAAX-box protein maturation"/>
    <property type="evidence" value="ECO:0007669"/>
    <property type="project" value="UniProtKB-ARBA"/>
</dbReference>
<feature type="transmembrane region" description="Helical" evidence="1">
    <location>
        <begin position="21"/>
        <end position="41"/>
    </location>
</feature>
<evidence type="ECO:0000313" key="4">
    <source>
        <dbReference type="Proteomes" id="UP000324781"/>
    </source>
</evidence>
<evidence type="ECO:0000256" key="1">
    <source>
        <dbReference type="SAM" id="Phobius"/>
    </source>
</evidence>
<name>A0A1M6HX66_9FIRM</name>
<feature type="transmembrane region" description="Helical" evidence="1">
    <location>
        <begin position="94"/>
        <end position="119"/>
    </location>
</feature>
<keyword evidence="1" id="KW-0472">Membrane</keyword>
<dbReference type="GO" id="GO:0004175">
    <property type="term" value="F:endopeptidase activity"/>
    <property type="evidence" value="ECO:0007669"/>
    <property type="project" value="UniProtKB-ARBA"/>
</dbReference>
<dbReference type="EMBL" id="FQZP01000036">
    <property type="protein sequence ID" value="SHJ26839.1"/>
    <property type="molecule type" value="Genomic_DNA"/>
</dbReference>
<dbReference type="OrthoDB" id="2003211at2"/>
<feature type="transmembrane region" description="Helical" evidence="1">
    <location>
        <begin position="131"/>
        <end position="151"/>
    </location>
</feature>
<dbReference type="Pfam" id="PF02517">
    <property type="entry name" value="Rce1-like"/>
    <property type="match status" value="1"/>
</dbReference>
<keyword evidence="1" id="KW-0812">Transmembrane</keyword>
<dbReference type="InterPro" id="IPR003675">
    <property type="entry name" value="Rce1/LyrA-like_dom"/>
</dbReference>
<evidence type="ECO:0000313" key="3">
    <source>
        <dbReference type="EMBL" id="SHJ26839.1"/>
    </source>
</evidence>
<organism evidence="3 4">
    <name type="scientific">Thermoclostridium caenicola</name>
    <dbReference type="NCBI Taxonomy" id="659425"/>
    <lineage>
        <taxon>Bacteria</taxon>
        <taxon>Bacillati</taxon>
        <taxon>Bacillota</taxon>
        <taxon>Clostridia</taxon>
        <taxon>Eubacteriales</taxon>
        <taxon>Oscillospiraceae</taxon>
        <taxon>Thermoclostridium</taxon>
    </lineage>
</organism>
<dbReference type="PANTHER" id="PTHR39430:SF1">
    <property type="entry name" value="PROTEASE"/>
    <property type="match status" value="1"/>
</dbReference>
<sequence>MLWSRYGGLRLRNIGETSWRIIVLFIVLEVLLSTLINLVIFPSGILSVFRQMTFGIINETLLANLLMIAVLVCLLIIRLGRLSWADLGIKRNRLAAGIAATLTLWLAKEIINVVASILLTGNIIWSGNWQVYGVPVLIGALLGQVFGNALFEEITFRGFLVPQISKKIPAGKWRTAIAVLISQTLFGLIHIPNRLYSGVAPDQMLISILLPAVLGVFLSLIYIVTDNLFFAIGVHVLNNIPMNIADGLNLFYLNLVVTIILLVIWPFTFKKLQPDPQEACEEVCV</sequence>
<gene>
    <name evidence="3" type="ORF">SAMN05444373_103619</name>
</gene>
<dbReference type="AlphaFoldDB" id="A0A1M6HX66"/>
<feature type="transmembrane region" description="Helical" evidence="1">
    <location>
        <begin position="172"/>
        <end position="192"/>
    </location>
</feature>
<proteinExistence type="predicted"/>
<evidence type="ECO:0000259" key="2">
    <source>
        <dbReference type="Pfam" id="PF02517"/>
    </source>
</evidence>
<dbReference type="Proteomes" id="UP000324781">
    <property type="component" value="Unassembled WGS sequence"/>
</dbReference>
<feature type="transmembrane region" description="Helical" evidence="1">
    <location>
        <begin position="61"/>
        <end position="82"/>
    </location>
</feature>
<reference evidence="3 4" key="1">
    <citation type="submission" date="2016-11" db="EMBL/GenBank/DDBJ databases">
        <authorList>
            <person name="Varghese N."/>
            <person name="Submissions S."/>
        </authorList>
    </citation>
    <scope>NUCLEOTIDE SEQUENCE [LARGE SCALE GENOMIC DNA]</scope>
    <source>
        <strain evidence="3 4">DSM 19027</strain>
    </source>
</reference>
<feature type="transmembrane region" description="Helical" evidence="1">
    <location>
        <begin position="204"/>
        <end position="237"/>
    </location>
</feature>
<feature type="domain" description="CAAX prenyl protease 2/Lysostaphin resistance protein A-like" evidence="2">
    <location>
        <begin position="138"/>
        <end position="240"/>
    </location>
</feature>
<keyword evidence="4" id="KW-1185">Reference proteome</keyword>